<dbReference type="RefSeq" id="WP_131306527.1">
    <property type="nucleotide sequence ID" value="NZ_SJFN01000004.1"/>
</dbReference>
<reference evidence="6 7" key="1">
    <citation type="submission" date="2019-02" db="EMBL/GenBank/DDBJ databases">
        <title>Siculibacillus lacustris gen. nov., sp. nov., a new rosette-forming bacterium isolated from a freshwater crater lake (Lake St. Ana, Romania).</title>
        <authorList>
            <person name="Felfoldi T."/>
            <person name="Marton Z."/>
            <person name="Szabo A."/>
            <person name="Mentes A."/>
            <person name="Boka K."/>
            <person name="Marialigeti K."/>
            <person name="Mathe I."/>
            <person name="Koncz M."/>
            <person name="Schumann P."/>
            <person name="Toth E."/>
        </authorList>
    </citation>
    <scope>NUCLEOTIDE SEQUENCE [LARGE SCALE GENOMIC DNA]</scope>
    <source>
        <strain evidence="6 7">SA-279</strain>
    </source>
</reference>
<dbReference type="InterPro" id="IPR046358">
    <property type="entry name" value="Flagellin_C"/>
</dbReference>
<feature type="domain" description="Flagellin C-terminal" evidence="5">
    <location>
        <begin position="306"/>
        <end position="391"/>
    </location>
</feature>
<evidence type="ECO:0000256" key="1">
    <source>
        <dbReference type="ARBA" id="ARBA00005709"/>
    </source>
</evidence>
<dbReference type="Gene3D" id="1.20.1330.10">
    <property type="entry name" value="f41 fragment of flagellin, N-terminal domain"/>
    <property type="match status" value="1"/>
</dbReference>
<sequence>MSTILSTGVRQNLQALQGIKANETVAQGKLATGKRVNTALDNPVNYFTSAGLSDRAGDLSNLLDGISNSVQTLQAATAGITSITSLVKNAQSAAKQALQTTDAASDAILTGANTSTYTRSTSLTGLGFASGEKITVTTGNATTGTAAITLTLTAGSTVGDLMTTLNGSNLGLNATLNSSGQLQIEDTAGEDVAITSDTATATALSGAAGLGFTTATKAATTSSARQSYATQFNGILDQIDQMAKDSGYNGINLLMGNDLKTVFNEKTGTNQNYMNINGVSYDSQGLNLDKVENGGFQTNKQVNKVLDKLTTALTTLRTQSSNFGSNLSVVQARQDFTNNMITTLQTGSDNLVSADTNAESANLLALQTRQQLSTKALSLANQADQSVLSLF</sequence>
<evidence type="ECO:0000313" key="7">
    <source>
        <dbReference type="Proteomes" id="UP000292781"/>
    </source>
</evidence>
<gene>
    <name evidence="6" type="ORF">EYW49_04215</name>
</gene>
<dbReference type="InterPro" id="IPR001029">
    <property type="entry name" value="Flagellin_N"/>
</dbReference>
<dbReference type="GO" id="GO:0005198">
    <property type="term" value="F:structural molecule activity"/>
    <property type="evidence" value="ECO:0007669"/>
    <property type="project" value="UniProtKB-UniRule"/>
</dbReference>
<comment type="caution">
    <text evidence="6">The sequence shown here is derived from an EMBL/GenBank/DDBJ whole genome shotgun (WGS) entry which is preliminary data.</text>
</comment>
<comment type="function">
    <text evidence="3">Flagellin is the subunit protein which polymerizes to form the filaments of bacterial flagella.</text>
</comment>
<dbReference type="Proteomes" id="UP000292781">
    <property type="component" value="Unassembled WGS sequence"/>
</dbReference>
<dbReference type="EMBL" id="SJFN01000004">
    <property type="protein sequence ID" value="TBW40396.1"/>
    <property type="molecule type" value="Genomic_DNA"/>
</dbReference>
<feature type="domain" description="Flagellin N-terminal" evidence="4">
    <location>
        <begin position="13"/>
        <end position="104"/>
    </location>
</feature>
<dbReference type="OrthoDB" id="9808068at2"/>
<evidence type="ECO:0000256" key="3">
    <source>
        <dbReference type="RuleBase" id="RU362073"/>
    </source>
</evidence>
<comment type="subcellular location">
    <subcellularLocation>
        <location evidence="3">Secreted</location>
    </subcellularLocation>
    <subcellularLocation>
        <location evidence="3">Bacterial flagellum</location>
    </subcellularLocation>
</comment>
<comment type="similarity">
    <text evidence="1 3">Belongs to the bacterial flagellin family.</text>
</comment>
<protein>
    <recommendedName>
        <fullName evidence="3">Flagellin</fullName>
    </recommendedName>
</protein>
<organism evidence="6 7">
    <name type="scientific">Siculibacillus lacustris</name>
    <dbReference type="NCBI Taxonomy" id="1549641"/>
    <lineage>
        <taxon>Bacteria</taxon>
        <taxon>Pseudomonadati</taxon>
        <taxon>Pseudomonadota</taxon>
        <taxon>Alphaproteobacteria</taxon>
        <taxon>Hyphomicrobiales</taxon>
        <taxon>Ancalomicrobiaceae</taxon>
        <taxon>Siculibacillus</taxon>
    </lineage>
</organism>
<evidence type="ECO:0000313" key="6">
    <source>
        <dbReference type="EMBL" id="TBW40396.1"/>
    </source>
</evidence>
<name>A0A4Q9VVU1_9HYPH</name>
<dbReference type="GO" id="GO:0005576">
    <property type="term" value="C:extracellular region"/>
    <property type="evidence" value="ECO:0007669"/>
    <property type="project" value="UniProtKB-SubCell"/>
</dbReference>
<keyword evidence="7" id="KW-1185">Reference proteome</keyword>
<keyword evidence="2 3" id="KW-0975">Bacterial flagellum</keyword>
<evidence type="ECO:0000259" key="4">
    <source>
        <dbReference type="Pfam" id="PF00669"/>
    </source>
</evidence>
<evidence type="ECO:0000256" key="2">
    <source>
        <dbReference type="ARBA" id="ARBA00023143"/>
    </source>
</evidence>
<dbReference type="Pfam" id="PF00669">
    <property type="entry name" value="Flagellin_N"/>
    <property type="match status" value="1"/>
</dbReference>
<dbReference type="SUPFAM" id="SSF64518">
    <property type="entry name" value="Phase 1 flagellin"/>
    <property type="match status" value="2"/>
</dbReference>
<dbReference type="AlphaFoldDB" id="A0A4Q9VVU1"/>
<dbReference type="GO" id="GO:0009288">
    <property type="term" value="C:bacterial-type flagellum"/>
    <property type="evidence" value="ECO:0007669"/>
    <property type="project" value="UniProtKB-SubCell"/>
</dbReference>
<dbReference type="Pfam" id="PF00700">
    <property type="entry name" value="Flagellin_C"/>
    <property type="match status" value="1"/>
</dbReference>
<evidence type="ECO:0000259" key="5">
    <source>
        <dbReference type="Pfam" id="PF00700"/>
    </source>
</evidence>
<keyword evidence="3" id="KW-0964">Secreted</keyword>
<accession>A0A4Q9VVU1</accession>
<proteinExistence type="inferred from homology"/>